<protein>
    <recommendedName>
        <fullName evidence="3">SHOCT domain-containing protein</fullName>
    </recommendedName>
</protein>
<dbReference type="EMBL" id="VSSQ01025215">
    <property type="protein sequence ID" value="MPM73215.1"/>
    <property type="molecule type" value="Genomic_DNA"/>
</dbReference>
<reference evidence="2" key="1">
    <citation type="submission" date="2019-08" db="EMBL/GenBank/DDBJ databases">
        <authorList>
            <person name="Kucharzyk K."/>
            <person name="Murdoch R.W."/>
            <person name="Higgins S."/>
            <person name="Loffler F."/>
        </authorList>
    </citation>
    <scope>NUCLEOTIDE SEQUENCE</scope>
</reference>
<gene>
    <name evidence="2" type="ORF">SDC9_120191</name>
</gene>
<evidence type="ECO:0008006" key="3">
    <source>
        <dbReference type="Google" id="ProtNLM"/>
    </source>
</evidence>
<keyword evidence="1" id="KW-1133">Transmembrane helix</keyword>
<comment type="caution">
    <text evidence="2">The sequence shown here is derived from an EMBL/GenBank/DDBJ whole genome shotgun (WGS) entry which is preliminary data.</text>
</comment>
<evidence type="ECO:0000256" key="1">
    <source>
        <dbReference type="SAM" id="Phobius"/>
    </source>
</evidence>
<feature type="transmembrane region" description="Helical" evidence="1">
    <location>
        <begin position="23"/>
        <end position="44"/>
    </location>
</feature>
<evidence type="ECO:0000313" key="2">
    <source>
        <dbReference type="EMBL" id="MPM73215.1"/>
    </source>
</evidence>
<keyword evidence="1" id="KW-0472">Membrane</keyword>
<sequence length="82" mass="8818">MMFVRGFGDFGRFCGGFGFANPWGWAGIAAAVVAAVVILVVLAATKKRKGTSSDAQDALKLRFVKGELTSEEYLKMKETLGK</sequence>
<proteinExistence type="predicted"/>
<accession>A0A645C6L7</accession>
<keyword evidence="1" id="KW-0812">Transmembrane</keyword>
<dbReference type="AlphaFoldDB" id="A0A645C6L7"/>
<organism evidence="2">
    <name type="scientific">bioreactor metagenome</name>
    <dbReference type="NCBI Taxonomy" id="1076179"/>
    <lineage>
        <taxon>unclassified sequences</taxon>
        <taxon>metagenomes</taxon>
        <taxon>ecological metagenomes</taxon>
    </lineage>
</organism>
<name>A0A645C6L7_9ZZZZ</name>